<sequence>MGENPDDFVRATIPAVFPGTSAMCRNIRTLFNFAPPATDDEIRAASLQFVRKLSGFNAPSKINQAAFDQAVEQVTEAATLLMQSLVTLAPPKDREAERIKAQAESARRFGRA</sequence>
<dbReference type="Pfam" id="PF10041">
    <property type="entry name" value="DUF2277"/>
    <property type="match status" value="1"/>
</dbReference>
<gene>
    <name evidence="2" type="ORF">DFR24_0482</name>
</gene>
<name>A0A4R7PAN8_9GAMM</name>
<dbReference type="EMBL" id="SOBT01000008">
    <property type="protein sequence ID" value="TDU31123.1"/>
    <property type="molecule type" value="Genomic_DNA"/>
</dbReference>
<reference evidence="2 3" key="1">
    <citation type="submission" date="2019-03" db="EMBL/GenBank/DDBJ databases">
        <title>Genomic Encyclopedia of Type Strains, Phase IV (KMG-IV): sequencing the most valuable type-strain genomes for metagenomic binning, comparative biology and taxonomic classification.</title>
        <authorList>
            <person name="Goeker M."/>
        </authorList>
    </citation>
    <scope>NUCLEOTIDE SEQUENCE [LARGE SCALE GENOMIC DNA]</scope>
    <source>
        <strain evidence="2 3">DSM 26377</strain>
    </source>
</reference>
<organism evidence="2 3">
    <name type="scientific">Panacagrimonas perspica</name>
    <dbReference type="NCBI Taxonomy" id="381431"/>
    <lineage>
        <taxon>Bacteria</taxon>
        <taxon>Pseudomonadati</taxon>
        <taxon>Pseudomonadota</taxon>
        <taxon>Gammaproteobacteria</taxon>
        <taxon>Nevskiales</taxon>
        <taxon>Nevskiaceae</taxon>
        <taxon>Panacagrimonas</taxon>
    </lineage>
</organism>
<dbReference type="InterPro" id="IPR018735">
    <property type="entry name" value="DUF2277"/>
</dbReference>
<evidence type="ECO:0000313" key="3">
    <source>
        <dbReference type="Proteomes" id="UP000295341"/>
    </source>
</evidence>
<evidence type="ECO:0000256" key="1">
    <source>
        <dbReference type="SAM" id="MobiDB-lite"/>
    </source>
</evidence>
<keyword evidence="3" id="KW-1185">Reference proteome</keyword>
<accession>A0A4R7PAN8</accession>
<dbReference type="AlphaFoldDB" id="A0A4R7PAN8"/>
<feature type="region of interest" description="Disordered" evidence="1">
    <location>
        <begin position="92"/>
        <end position="112"/>
    </location>
</feature>
<protein>
    <recommendedName>
        <fullName evidence="4">DUF2277 domain-containing protein</fullName>
    </recommendedName>
</protein>
<evidence type="ECO:0000313" key="2">
    <source>
        <dbReference type="EMBL" id="TDU31123.1"/>
    </source>
</evidence>
<comment type="caution">
    <text evidence="2">The sequence shown here is derived from an EMBL/GenBank/DDBJ whole genome shotgun (WGS) entry which is preliminary data.</text>
</comment>
<evidence type="ECO:0008006" key="4">
    <source>
        <dbReference type="Google" id="ProtNLM"/>
    </source>
</evidence>
<dbReference type="Proteomes" id="UP000295341">
    <property type="component" value="Unassembled WGS sequence"/>
</dbReference>
<proteinExistence type="predicted"/>